<keyword evidence="8" id="KW-0808">Transferase</keyword>
<dbReference type="GO" id="GO:0019752">
    <property type="term" value="P:carboxylic acid metabolic process"/>
    <property type="evidence" value="ECO:0007669"/>
    <property type="project" value="InterPro"/>
</dbReference>
<proteinExistence type="inferred from homology"/>
<gene>
    <name evidence="8" type="ORF">E2F43_06905</name>
</gene>
<comment type="cofactor">
    <cofactor evidence="1 6 7">
        <name>pyridoxal 5'-phosphate</name>
        <dbReference type="ChEBI" id="CHEBI:597326"/>
    </cofactor>
</comment>
<evidence type="ECO:0000313" key="9">
    <source>
        <dbReference type="Proteomes" id="UP000295554"/>
    </source>
</evidence>
<evidence type="ECO:0000256" key="1">
    <source>
        <dbReference type="ARBA" id="ARBA00001933"/>
    </source>
</evidence>
<dbReference type="OrthoDB" id="9803665at2"/>
<dbReference type="Gene3D" id="3.40.640.10">
    <property type="entry name" value="Type I PLP-dependent aspartate aminotransferase-like (Major domain)"/>
    <property type="match status" value="1"/>
</dbReference>
<dbReference type="PRINTS" id="PR00800">
    <property type="entry name" value="YHDCRBOXLASE"/>
</dbReference>
<name>A0A4R5LXD3_9GAMM</name>
<keyword evidence="3" id="KW-0210">Decarboxylase</keyword>
<reference evidence="8 9" key="1">
    <citation type="submission" date="2019-03" db="EMBL/GenBank/DDBJ databases">
        <title>Seongchinamella monodicae gen. nov., sp. nov., a novel member of the Gammaproteobacteria isolated from a tidal mudflat of beach.</title>
        <authorList>
            <person name="Yang H.G."/>
            <person name="Kang J.W."/>
            <person name="Lee S.D."/>
        </authorList>
    </citation>
    <scope>NUCLEOTIDE SEQUENCE [LARGE SCALE GENOMIC DNA]</scope>
    <source>
        <strain evidence="8 9">GH4-78</strain>
    </source>
</reference>
<dbReference type="GO" id="GO:0016831">
    <property type="term" value="F:carboxy-lyase activity"/>
    <property type="evidence" value="ECO:0007669"/>
    <property type="project" value="UniProtKB-KW"/>
</dbReference>
<evidence type="ECO:0000256" key="2">
    <source>
        <dbReference type="ARBA" id="ARBA00009533"/>
    </source>
</evidence>
<evidence type="ECO:0000256" key="7">
    <source>
        <dbReference type="RuleBase" id="RU000382"/>
    </source>
</evidence>
<organism evidence="8 9">
    <name type="scientific">Seongchinamella unica</name>
    <dbReference type="NCBI Taxonomy" id="2547392"/>
    <lineage>
        <taxon>Bacteria</taxon>
        <taxon>Pseudomonadati</taxon>
        <taxon>Pseudomonadota</taxon>
        <taxon>Gammaproteobacteria</taxon>
        <taxon>Cellvibrionales</taxon>
        <taxon>Halieaceae</taxon>
        <taxon>Seongchinamella</taxon>
    </lineage>
</organism>
<dbReference type="GO" id="GO:0006520">
    <property type="term" value="P:amino acid metabolic process"/>
    <property type="evidence" value="ECO:0007669"/>
    <property type="project" value="InterPro"/>
</dbReference>
<protein>
    <submittedName>
        <fullName evidence="8">Aspartate aminotransferase family protein</fullName>
    </submittedName>
</protein>
<feature type="modified residue" description="N6-(pyridoxal phosphate)lysine" evidence="6">
    <location>
        <position position="296"/>
    </location>
</feature>
<evidence type="ECO:0000256" key="4">
    <source>
        <dbReference type="ARBA" id="ARBA00022898"/>
    </source>
</evidence>
<keyword evidence="4 6" id="KW-0663">Pyridoxal phosphate</keyword>
<comment type="similarity">
    <text evidence="2 7">Belongs to the group II decarboxylase family.</text>
</comment>
<dbReference type="Gene3D" id="1.20.1340.10">
    <property type="entry name" value="dopa decarboxylase, N-terminal domain"/>
    <property type="match status" value="1"/>
</dbReference>
<accession>A0A4R5LXD3</accession>
<dbReference type="InterPro" id="IPR010977">
    <property type="entry name" value="Aromatic_deC"/>
</dbReference>
<dbReference type="Pfam" id="PF00282">
    <property type="entry name" value="Pyridoxal_deC"/>
    <property type="match status" value="1"/>
</dbReference>
<dbReference type="GO" id="GO:0008483">
    <property type="term" value="F:transaminase activity"/>
    <property type="evidence" value="ECO:0007669"/>
    <property type="project" value="UniProtKB-KW"/>
</dbReference>
<evidence type="ECO:0000256" key="6">
    <source>
        <dbReference type="PIRSR" id="PIRSR602129-50"/>
    </source>
</evidence>
<dbReference type="InterPro" id="IPR015422">
    <property type="entry name" value="PyrdxlP-dep_Trfase_small"/>
</dbReference>
<evidence type="ECO:0000256" key="5">
    <source>
        <dbReference type="ARBA" id="ARBA00023239"/>
    </source>
</evidence>
<dbReference type="RefSeq" id="WP_133210902.1">
    <property type="nucleotide sequence ID" value="NZ_SMSE01000001.1"/>
</dbReference>
<dbReference type="SUPFAM" id="SSF53383">
    <property type="entry name" value="PLP-dependent transferases"/>
    <property type="match status" value="1"/>
</dbReference>
<dbReference type="EMBL" id="SMSE01000001">
    <property type="protein sequence ID" value="TDG15948.1"/>
    <property type="molecule type" value="Genomic_DNA"/>
</dbReference>
<dbReference type="GO" id="GO:0030170">
    <property type="term" value="F:pyridoxal phosphate binding"/>
    <property type="evidence" value="ECO:0007669"/>
    <property type="project" value="InterPro"/>
</dbReference>
<keyword evidence="9" id="KW-1185">Reference proteome</keyword>
<comment type="caution">
    <text evidence="8">The sequence shown here is derived from an EMBL/GenBank/DDBJ whole genome shotgun (WGS) entry which is preliminary data.</text>
</comment>
<dbReference type="PANTHER" id="PTHR11999">
    <property type="entry name" value="GROUP II PYRIDOXAL-5-PHOSPHATE DECARBOXYLASE"/>
    <property type="match status" value="1"/>
</dbReference>
<dbReference type="InterPro" id="IPR015424">
    <property type="entry name" value="PyrdxlP-dep_Trfase"/>
</dbReference>
<dbReference type="Proteomes" id="UP000295554">
    <property type="component" value="Unassembled WGS sequence"/>
</dbReference>
<evidence type="ECO:0000313" key="8">
    <source>
        <dbReference type="EMBL" id="TDG15948.1"/>
    </source>
</evidence>
<keyword evidence="5 7" id="KW-0456">Lyase</keyword>
<dbReference type="Gene3D" id="3.90.1150.10">
    <property type="entry name" value="Aspartate Aminotransferase, domain 1"/>
    <property type="match status" value="1"/>
</dbReference>
<dbReference type="AlphaFoldDB" id="A0A4R5LXD3"/>
<dbReference type="InterPro" id="IPR002129">
    <property type="entry name" value="PyrdxlP-dep_de-COase"/>
</dbReference>
<keyword evidence="8" id="KW-0032">Aminotransferase</keyword>
<dbReference type="GO" id="GO:0005737">
    <property type="term" value="C:cytoplasm"/>
    <property type="evidence" value="ECO:0007669"/>
    <property type="project" value="TreeGrafter"/>
</dbReference>
<dbReference type="PANTHER" id="PTHR11999:SF70">
    <property type="entry name" value="MIP05841P"/>
    <property type="match status" value="1"/>
</dbReference>
<dbReference type="InterPro" id="IPR015421">
    <property type="entry name" value="PyrdxlP-dep_Trfase_major"/>
</dbReference>
<evidence type="ECO:0000256" key="3">
    <source>
        <dbReference type="ARBA" id="ARBA00022793"/>
    </source>
</evidence>
<sequence length="481" mass="52577">MTPEEFREAGHALIDWIADYRQQIPQQPVRAQVSPGEVRQSFPGQAPTEAGNFAALLRQLESRVVPGITQVQHPMHFGWFPSNASLASVLGDIASSGLGTLGISWESCPALTEVEEVVCDWMRQLTGLSEAWQGTIHDTASTACVTAMILARERASDFSKNHQGLQAVPRPLVVYSTSQAHSSIAKAVQLAGFGQDNLSYIEEDAYTRAMLPEALAAAIESDIANGRVPAGIVCSVGATGTTAMDPVADIAAIAARHNIWLHVDAAMAGSAMLLPECRHLWQGVEAADSIAWNPHKWMGTILDTALFYVRDTTHLERVMSTNPAYLQSTADGQVTQYRDWGIPLGRRFRALKLWFHLHLDGIDSIRARLRRDLDNARWLAEQAAAAPDWQVLAPVALQTVCLRHVPRDSRGGELSGGALDKHTLAWVNEINQSGQAFLSPSILDGRWMVRVSIGVESTTRAHVEALWQLLRTSAERAAGRR</sequence>